<dbReference type="EMBL" id="FWYB01000001">
    <property type="protein sequence ID" value="SMC58428.1"/>
    <property type="molecule type" value="Genomic_DNA"/>
</dbReference>
<accession>A0A1W2ADT5</accession>
<dbReference type="Gene3D" id="3.55.50.30">
    <property type="match status" value="1"/>
</dbReference>
<reference evidence="4 5" key="1">
    <citation type="submission" date="2017-04" db="EMBL/GenBank/DDBJ databases">
        <authorList>
            <person name="Afonso C.L."/>
            <person name="Miller P.J."/>
            <person name="Scott M.A."/>
            <person name="Spackman E."/>
            <person name="Goraichik I."/>
            <person name="Dimitrov K.M."/>
            <person name="Suarez D.L."/>
            <person name="Swayne D.E."/>
        </authorList>
    </citation>
    <scope>NUCLEOTIDE SEQUENCE [LARGE SCALE GENOMIC DNA]</scope>
    <source>
        <strain evidence="4 5">DSM 19625</strain>
    </source>
</reference>
<dbReference type="GO" id="GO:0016989">
    <property type="term" value="F:sigma factor antagonist activity"/>
    <property type="evidence" value="ECO:0007669"/>
    <property type="project" value="TreeGrafter"/>
</dbReference>
<dbReference type="InterPro" id="IPR032508">
    <property type="entry name" value="FecR_C"/>
</dbReference>
<evidence type="ECO:0000313" key="5">
    <source>
        <dbReference type="Proteomes" id="UP000192678"/>
    </source>
</evidence>
<keyword evidence="1" id="KW-1133">Transmembrane helix</keyword>
<protein>
    <submittedName>
        <fullName evidence="4">FecR family protein</fullName>
    </submittedName>
</protein>
<dbReference type="Proteomes" id="UP000192678">
    <property type="component" value="Unassembled WGS sequence"/>
</dbReference>
<dbReference type="Gene3D" id="2.60.120.1440">
    <property type="match status" value="1"/>
</dbReference>
<evidence type="ECO:0000259" key="3">
    <source>
        <dbReference type="Pfam" id="PF16344"/>
    </source>
</evidence>
<dbReference type="PANTHER" id="PTHR30273:SF2">
    <property type="entry name" value="PROTEIN FECR"/>
    <property type="match status" value="1"/>
</dbReference>
<dbReference type="PANTHER" id="PTHR30273">
    <property type="entry name" value="PERIPLASMIC SIGNAL SENSOR AND SIGMA FACTOR ACTIVATOR FECR-RELATED"/>
    <property type="match status" value="1"/>
</dbReference>
<sequence length="397" mass="43731">MEKKDQLNIIFQKYLDQNCSPNEMQQLLDYFGLTQADDQSLEALIEEVLLNKDVVVADTETQLRLDAGFQHILARRAVKAKPALRLSLLYSKWAVAAMLFITVGVALFYFTKSDTPAVDVVAQHTFKPGTEKARLTLADGTVIDLEQAVNGKLNSNDGVAITKTADGKLIYDVKNMDDVNGPVSYNTLVTPRGGQYDVILPDGSVIWLNAASSLRFPTRFVGAERRVELSGEGYFEIKKNAKQPFVVVSGGQQVTVLGTHFNINAYHENNVIKTTLLEGAVKVSKGTKSYLLAPGQEASLDNLNDSFSIAKNVDVAVAVAWKNGRFSFDAANIKEVMQQIARWYDVDVLYKGDFSNVELTGEIPRGADASRVLNLLKGTKQVDFIINGRSITVIPYK</sequence>
<evidence type="ECO:0000256" key="1">
    <source>
        <dbReference type="SAM" id="Phobius"/>
    </source>
</evidence>
<name>A0A1W2ADT5_9SPHI</name>
<feature type="transmembrane region" description="Helical" evidence="1">
    <location>
        <begin position="89"/>
        <end position="110"/>
    </location>
</feature>
<keyword evidence="1" id="KW-0812">Transmembrane</keyword>
<feature type="domain" description="Protein FecR C-terminal" evidence="3">
    <location>
        <begin position="325"/>
        <end position="393"/>
    </location>
</feature>
<dbReference type="InterPro" id="IPR006860">
    <property type="entry name" value="FecR"/>
</dbReference>
<proteinExistence type="predicted"/>
<dbReference type="InterPro" id="IPR012373">
    <property type="entry name" value="Ferrdict_sens_TM"/>
</dbReference>
<dbReference type="Pfam" id="PF04773">
    <property type="entry name" value="FecR"/>
    <property type="match status" value="1"/>
</dbReference>
<keyword evidence="5" id="KW-1185">Reference proteome</keyword>
<dbReference type="AlphaFoldDB" id="A0A1W2ADT5"/>
<dbReference type="STRING" id="475255.SAMN04488101_101485"/>
<evidence type="ECO:0000313" key="4">
    <source>
        <dbReference type="EMBL" id="SMC58428.1"/>
    </source>
</evidence>
<dbReference type="OrthoDB" id="649666at2"/>
<feature type="domain" description="FecR protein" evidence="2">
    <location>
        <begin position="187"/>
        <end position="282"/>
    </location>
</feature>
<dbReference type="RefSeq" id="WP_084287052.1">
    <property type="nucleotide sequence ID" value="NZ_FWYB01000001.1"/>
</dbReference>
<evidence type="ECO:0000259" key="2">
    <source>
        <dbReference type="Pfam" id="PF04773"/>
    </source>
</evidence>
<keyword evidence="1" id="KW-0472">Membrane</keyword>
<organism evidence="4 5">
    <name type="scientific">Pedobacter nyackensis</name>
    <dbReference type="NCBI Taxonomy" id="475255"/>
    <lineage>
        <taxon>Bacteria</taxon>
        <taxon>Pseudomonadati</taxon>
        <taxon>Bacteroidota</taxon>
        <taxon>Sphingobacteriia</taxon>
        <taxon>Sphingobacteriales</taxon>
        <taxon>Sphingobacteriaceae</taxon>
        <taxon>Pedobacter</taxon>
    </lineage>
</organism>
<gene>
    <name evidence="4" type="ORF">SAMN04488101_101485</name>
</gene>
<dbReference type="Pfam" id="PF16344">
    <property type="entry name" value="FecR_C"/>
    <property type="match status" value="1"/>
</dbReference>